<comment type="caution">
    <text evidence="1">The sequence shown here is derived from an EMBL/GenBank/DDBJ whole genome shotgun (WGS) entry which is preliminary data.</text>
</comment>
<keyword evidence="2" id="KW-1185">Reference proteome</keyword>
<protein>
    <submittedName>
        <fullName evidence="1">10482_t:CDS:1</fullName>
    </submittedName>
</protein>
<proteinExistence type="predicted"/>
<dbReference type="EMBL" id="CAMKVN010007193">
    <property type="protein sequence ID" value="CAI2191206.1"/>
    <property type="molecule type" value="Genomic_DNA"/>
</dbReference>
<accession>A0A9W4T475</accession>
<reference evidence="1" key="1">
    <citation type="submission" date="2022-08" db="EMBL/GenBank/DDBJ databases">
        <authorList>
            <person name="Kallberg Y."/>
            <person name="Tangrot J."/>
            <person name="Rosling A."/>
        </authorList>
    </citation>
    <scope>NUCLEOTIDE SEQUENCE</scope>
    <source>
        <strain evidence="1">Wild A</strain>
    </source>
</reference>
<sequence>MPYLKGLNGSQKEERGDELFENIGTSIITYLYSENNSQATIIEYKQGNAQDNIKPTH</sequence>
<dbReference type="Proteomes" id="UP001153678">
    <property type="component" value="Unassembled WGS sequence"/>
</dbReference>
<organism evidence="1 2">
    <name type="scientific">Funneliformis geosporum</name>
    <dbReference type="NCBI Taxonomy" id="1117311"/>
    <lineage>
        <taxon>Eukaryota</taxon>
        <taxon>Fungi</taxon>
        <taxon>Fungi incertae sedis</taxon>
        <taxon>Mucoromycota</taxon>
        <taxon>Glomeromycotina</taxon>
        <taxon>Glomeromycetes</taxon>
        <taxon>Glomerales</taxon>
        <taxon>Glomeraceae</taxon>
        <taxon>Funneliformis</taxon>
    </lineage>
</organism>
<dbReference type="AlphaFoldDB" id="A0A9W4T475"/>
<evidence type="ECO:0000313" key="2">
    <source>
        <dbReference type="Proteomes" id="UP001153678"/>
    </source>
</evidence>
<evidence type="ECO:0000313" key="1">
    <source>
        <dbReference type="EMBL" id="CAI2191206.1"/>
    </source>
</evidence>
<gene>
    <name evidence="1" type="ORF">FWILDA_LOCUS14957</name>
</gene>
<name>A0A9W4T475_9GLOM</name>